<gene>
    <name evidence="6" type="ORF">QQF64_015344</name>
</gene>
<evidence type="ECO:0000313" key="6">
    <source>
        <dbReference type="EMBL" id="KAL1280744.1"/>
    </source>
</evidence>
<dbReference type="SMART" id="SM00110">
    <property type="entry name" value="C1Q"/>
    <property type="match status" value="1"/>
</dbReference>
<reference evidence="6 7" key="1">
    <citation type="submission" date="2023-09" db="EMBL/GenBank/DDBJ databases">
        <authorList>
            <person name="Wang M."/>
        </authorList>
    </citation>
    <scope>NUCLEOTIDE SEQUENCE [LARGE SCALE GENOMIC DNA]</scope>
    <source>
        <strain evidence="6">GT-2023</strain>
        <tissue evidence="6">Liver</tissue>
    </source>
</reference>
<comment type="subcellular location">
    <subcellularLocation>
        <location evidence="1">Secreted</location>
    </subcellularLocation>
</comment>
<evidence type="ECO:0000259" key="5">
    <source>
        <dbReference type="PROSITE" id="PS50871"/>
    </source>
</evidence>
<protein>
    <recommendedName>
        <fullName evidence="5">C1q domain-containing protein</fullName>
    </recommendedName>
</protein>
<feature type="coiled-coil region" evidence="4">
    <location>
        <begin position="5"/>
        <end position="39"/>
    </location>
</feature>
<dbReference type="Proteomes" id="UP001558613">
    <property type="component" value="Unassembled WGS sequence"/>
</dbReference>
<dbReference type="PRINTS" id="PR00007">
    <property type="entry name" value="COMPLEMNTC1Q"/>
</dbReference>
<dbReference type="InterPro" id="IPR008983">
    <property type="entry name" value="Tumour_necrosis_fac-like_dom"/>
</dbReference>
<dbReference type="PANTHER" id="PTHR22923">
    <property type="entry name" value="CEREBELLIN-RELATED"/>
    <property type="match status" value="1"/>
</dbReference>
<accession>A0ABR3NUY9</accession>
<dbReference type="PROSITE" id="PS50871">
    <property type="entry name" value="C1Q"/>
    <property type="match status" value="1"/>
</dbReference>
<keyword evidence="2" id="KW-0964">Secreted</keyword>
<dbReference type="Gene3D" id="2.60.120.40">
    <property type="match status" value="1"/>
</dbReference>
<dbReference type="SUPFAM" id="SSF49842">
    <property type="entry name" value="TNF-like"/>
    <property type="match status" value="1"/>
</dbReference>
<dbReference type="PANTHER" id="PTHR22923:SF102">
    <property type="entry name" value="CEREBELLIN 13-RELATED"/>
    <property type="match status" value="1"/>
</dbReference>
<keyword evidence="4" id="KW-0175">Coiled coil</keyword>
<dbReference type="InterPro" id="IPR001073">
    <property type="entry name" value="C1q_dom"/>
</dbReference>
<evidence type="ECO:0000256" key="4">
    <source>
        <dbReference type="SAM" id="Coils"/>
    </source>
</evidence>
<comment type="caution">
    <text evidence="6">The sequence shown here is derived from an EMBL/GenBank/DDBJ whole genome shotgun (WGS) entry which is preliminary data.</text>
</comment>
<dbReference type="Pfam" id="PF00386">
    <property type="entry name" value="C1q"/>
    <property type="match status" value="1"/>
</dbReference>
<keyword evidence="7" id="KW-1185">Reference proteome</keyword>
<evidence type="ECO:0000256" key="3">
    <source>
        <dbReference type="ARBA" id="ARBA00022729"/>
    </source>
</evidence>
<organism evidence="6 7">
    <name type="scientific">Cirrhinus molitorella</name>
    <name type="common">mud carp</name>
    <dbReference type="NCBI Taxonomy" id="172907"/>
    <lineage>
        <taxon>Eukaryota</taxon>
        <taxon>Metazoa</taxon>
        <taxon>Chordata</taxon>
        <taxon>Craniata</taxon>
        <taxon>Vertebrata</taxon>
        <taxon>Euteleostomi</taxon>
        <taxon>Actinopterygii</taxon>
        <taxon>Neopterygii</taxon>
        <taxon>Teleostei</taxon>
        <taxon>Ostariophysi</taxon>
        <taxon>Cypriniformes</taxon>
        <taxon>Cyprinidae</taxon>
        <taxon>Labeoninae</taxon>
        <taxon>Labeonini</taxon>
        <taxon>Cirrhinus</taxon>
    </lineage>
</organism>
<name>A0ABR3NUY9_9TELE</name>
<dbReference type="InterPro" id="IPR050822">
    <property type="entry name" value="Cerebellin_Synaptic_Org"/>
</dbReference>
<dbReference type="EMBL" id="JAYMGO010000002">
    <property type="protein sequence ID" value="KAL1280744.1"/>
    <property type="molecule type" value="Genomic_DNA"/>
</dbReference>
<evidence type="ECO:0000256" key="1">
    <source>
        <dbReference type="ARBA" id="ARBA00004613"/>
    </source>
</evidence>
<keyword evidence="3" id="KW-0732">Signal</keyword>
<sequence>MTHIITGIQSELAQLKSTVSSLTNRLQITEEQLKQFRRNEYKVAFGATLGSTDNFGPFNTPVTLVYNNVYLNEGRAYNPNNGIFTAPVKGAYYFSFSGHNRSSKVLNLGLFKNGEQMVILFNHPLGNRYESTANSISLTLEKGDHVYVRLPVFAAYVCNTKGGEESMTERNASLPGVWCCQESAVLPHHRPLPTELRSSVSEG</sequence>
<proteinExistence type="predicted"/>
<feature type="domain" description="C1q" evidence="5">
    <location>
        <begin position="38"/>
        <end position="185"/>
    </location>
</feature>
<evidence type="ECO:0000256" key="2">
    <source>
        <dbReference type="ARBA" id="ARBA00022525"/>
    </source>
</evidence>
<evidence type="ECO:0000313" key="7">
    <source>
        <dbReference type="Proteomes" id="UP001558613"/>
    </source>
</evidence>